<keyword evidence="2" id="KW-1185">Reference proteome</keyword>
<accession>A0ABR0R3L8</accession>
<dbReference type="PANTHER" id="PTHR33116">
    <property type="entry name" value="REVERSE TRANSCRIPTASE ZINC-BINDING DOMAIN-CONTAINING PROTEIN-RELATED-RELATED"/>
    <property type="match status" value="1"/>
</dbReference>
<sequence length="274" mass="31610">MGGKQVFVKLVLQSIPVYVMQCFALLKILCRKLEGIMNKFWWSNNKSTKGIHWSNWDALCKPKNVGGLGFKNLFLFNKALLAKKVWRLLSQSNFLLAKVLKARYYPHSDILSTKIGFYPSFTWKSICSAWDLIADGILRRIGNGASVNIWNDPWLPGVENNRISVQNMNPNWTIVTRLIKAETNTWNKELDCNIVDGDQANSILSFPLSGASSEDMRVWKHEGIREYSVKSGYRVLVTEHLQNTNYITTNMEVYEDFYKSFWPMHIPAKIKIHI</sequence>
<organism evidence="1 2">
    <name type="scientific">Gossypium arboreum</name>
    <name type="common">Tree cotton</name>
    <name type="synonym">Gossypium nanking</name>
    <dbReference type="NCBI Taxonomy" id="29729"/>
    <lineage>
        <taxon>Eukaryota</taxon>
        <taxon>Viridiplantae</taxon>
        <taxon>Streptophyta</taxon>
        <taxon>Embryophyta</taxon>
        <taxon>Tracheophyta</taxon>
        <taxon>Spermatophyta</taxon>
        <taxon>Magnoliopsida</taxon>
        <taxon>eudicotyledons</taxon>
        <taxon>Gunneridae</taxon>
        <taxon>Pentapetalae</taxon>
        <taxon>rosids</taxon>
        <taxon>malvids</taxon>
        <taxon>Malvales</taxon>
        <taxon>Malvaceae</taxon>
        <taxon>Malvoideae</taxon>
        <taxon>Gossypium</taxon>
    </lineage>
</organism>
<dbReference type="EMBL" id="JARKNE010000001">
    <property type="protein sequence ID" value="KAK5846144.1"/>
    <property type="molecule type" value="Genomic_DNA"/>
</dbReference>
<reference evidence="1 2" key="1">
    <citation type="submission" date="2023-03" db="EMBL/GenBank/DDBJ databases">
        <title>WGS of Gossypium arboreum.</title>
        <authorList>
            <person name="Yu D."/>
        </authorList>
    </citation>
    <scope>NUCLEOTIDE SEQUENCE [LARGE SCALE GENOMIC DNA]</scope>
    <source>
        <tissue evidence="1">Leaf</tissue>
    </source>
</reference>
<proteinExistence type="predicted"/>
<dbReference type="Proteomes" id="UP001358586">
    <property type="component" value="Chromosome 1"/>
</dbReference>
<gene>
    <name evidence="1" type="ORF">PVK06_002415</name>
</gene>
<dbReference type="PANTHER" id="PTHR33116:SF86">
    <property type="entry name" value="REVERSE TRANSCRIPTASE DOMAIN-CONTAINING PROTEIN"/>
    <property type="match status" value="1"/>
</dbReference>
<evidence type="ECO:0000313" key="1">
    <source>
        <dbReference type="EMBL" id="KAK5846144.1"/>
    </source>
</evidence>
<name>A0ABR0R3L8_GOSAR</name>
<comment type="caution">
    <text evidence="1">The sequence shown here is derived from an EMBL/GenBank/DDBJ whole genome shotgun (WGS) entry which is preliminary data.</text>
</comment>
<evidence type="ECO:0000313" key="2">
    <source>
        <dbReference type="Proteomes" id="UP001358586"/>
    </source>
</evidence>
<protein>
    <submittedName>
        <fullName evidence="1">Uncharacterized protein</fullName>
    </submittedName>
</protein>